<keyword evidence="3" id="KW-1185">Reference proteome</keyword>
<keyword evidence="1" id="KW-0812">Transmembrane</keyword>
<dbReference type="Pfam" id="PF26627">
    <property type="entry name" value="MmpB"/>
    <property type="match status" value="1"/>
</dbReference>
<evidence type="ECO:0000256" key="1">
    <source>
        <dbReference type="SAM" id="Phobius"/>
    </source>
</evidence>
<dbReference type="NCBIfam" id="NF047320">
    <property type="entry name" value="morpho_MmpB"/>
    <property type="match status" value="1"/>
</dbReference>
<dbReference type="EMBL" id="FOGO01000011">
    <property type="protein sequence ID" value="SES18174.1"/>
    <property type="molecule type" value="Genomic_DNA"/>
</dbReference>
<feature type="transmembrane region" description="Helical" evidence="1">
    <location>
        <begin position="24"/>
        <end position="44"/>
    </location>
</feature>
<name>A0A1H9V9T2_9ACTN</name>
<keyword evidence="1" id="KW-0472">Membrane</keyword>
<reference evidence="3" key="1">
    <citation type="submission" date="2016-10" db="EMBL/GenBank/DDBJ databases">
        <authorList>
            <person name="Varghese N."/>
            <person name="Submissions S."/>
        </authorList>
    </citation>
    <scope>NUCLEOTIDE SEQUENCE [LARGE SCALE GENOMIC DNA]</scope>
    <source>
        <strain evidence="3">CGMCC 4.6825</strain>
    </source>
</reference>
<accession>A0A1H9V9T2</accession>
<evidence type="ECO:0000313" key="3">
    <source>
        <dbReference type="Proteomes" id="UP000182841"/>
    </source>
</evidence>
<organism evidence="2 3">
    <name type="scientific">Streptomyces qinglanensis</name>
    <dbReference type="NCBI Taxonomy" id="943816"/>
    <lineage>
        <taxon>Bacteria</taxon>
        <taxon>Bacillati</taxon>
        <taxon>Actinomycetota</taxon>
        <taxon>Actinomycetes</taxon>
        <taxon>Kitasatosporales</taxon>
        <taxon>Streptomycetaceae</taxon>
        <taxon>Streptomyces</taxon>
    </lineage>
</organism>
<evidence type="ECO:0000313" key="2">
    <source>
        <dbReference type="EMBL" id="SES18174.1"/>
    </source>
</evidence>
<keyword evidence="1" id="KW-1133">Transmembrane helix</keyword>
<gene>
    <name evidence="2" type="ORF">SAMN05421870_11127</name>
</gene>
<sequence>MLWSDPRDEPPPDIRRTQEKMHRLGWVLLVVTAVVMMLLLSVTYS</sequence>
<dbReference type="AlphaFoldDB" id="A0A1H9V9T2"/>
<protein>
    <submittedName>
        <fullName evidence="2">Uncharacterized protein</fullName>
    </submittedName>
</protein>
<proteinExistence type="predicted"/>
<dbReference type="Proteomes" id="UP000182841">
    <property type="component" value="Unassembled WGS sequence"/>
</dbReference>
<dbReference type="InterPro" id="IPR058070">
    <property type="entry name" value="MmpB-like"/>
</dbReference>
<dbReference type="RefSeq" id="WP_177214321.1">
    <property type="nucleotide sequence ID" value="NZ_FOGO01000011.1"/>
</dbReference>